<accession>A0A9X0CVD8</accession>
<evidence type="ECO:0000256" key="10">
    <source>
        <dbReference type="SAM" id="MobiDB-lite"/>
    </source>
</evidence>
<dbReference type="GO" id="GO:0050982">
    <property type="term" value="P:detection of mechanical stimulus"/>
    <property type="evidence" value="ECO:0007669"/>
    <property type="project" value="TreeGrafter"/>
</dbReference>
<feature type="transmembrane region" description="Helical" evidence="11">
    <location>
        <begin position="277"/>
        <end position="299"/>
    </location>
</feature>
<gene>
    <name evidence="13" type="primary">PKD1L2_2</name>
    <name evidence="13" type="ORF">OS493_005124</name>
</gene>
<feature type="transmembrane region" description="Helical" evidence="11">
    <location>
        <begin position="1060"/>
        <end position="1079"/>
    </location>
</feature>
<dbReference type="PROSITE" id="PS50095">
    <property type="entry name" value="PLAT"/>
    <property type="match status" value="1"/>
</dbReference>
<dbReference type="Proteomes" id="UP001163046">
    <property type="component" value="Unassembled WGS sequence"/>
</dbReference>
<dbReference type="EMBL" id="MU826827">
    <property type="protein sequence ID" value="KAJ7374774.1"/>
    <property type="molecule type" value="Genomic_DNA"/>
</dbReference>
<evidence type="ECO:0000256" key="11">
    <source>
        <dbReference type="SAM" id="Phobius"/>
    </source>
</evidence>
<name>A0A9X0CVD8_9CNID</name>
<organism evidence="13 14">
    <name type="scientific">Desmophyllum pertusum</name>
    <dbReference type="NCBI Taxonomy" id="174260"/>
    <lineage>
        <taxon>Eukaryota</taxon>
        <taxon>Metazoa</taxon>
        <taxon>Cnidaria</taxon>
        <taxon>Anthozoa</taxon>
        <taxon>Hexacorallia</taxon>
        <taxon>Scleractinia</taxon>
        <taxon>Caryophylliina</taxon>
        <taxon>Caryophylliidae</taxon>
        <taxon>Desmophyllum</taxon>
    </lineage>
</organism>
<feature type="transmembrane region" description="Helical" evidence="11">
    <location>
        <begin position="895"/>
        <end position="915"/>
    </location>
</feature>
<reference evidence="13" key="1">
    <citation type="submission" date="2023-01" db="EMBL/GenBank/DDBJ databases">
        <title>Genome assembly of the deep-sea coral Lophelia pertusa.</title>
        <authorList>
            <person name="Herrera S."/>
            <person name="Cordes E."/>
        </authorList>
    </citation>
    <scope>NUCLEOTIDE SEQUENCE</scope>
    <source>
        <strain evidence="13">USNM1676648</strain>
        <tissue evidence="13">Polyp</tissue>
    </source>
</reference>
<evidence type="ECO:0000256" key="5">
    <source>
        <dbReference type="ARBA" id="ARBA00022989"/>
    </source>
</evidence>
<evidence type="ECO:0000256" key="8">
    <source>
        <dbReference type="PIRSR" id="PIRSR603915-2"/>
    </source>
</evidence>
<dbReference type="Pfam" id="PF01477">
    <property type="entry name" value="PLAT"/>
    <property type="match status" value="1"/>
</dbReference>
<comment type="subcellular location">
    <subcellularLocation>
        <location evidence="1">Membrane</location>
        <topology evidence="1">Multi-pass membrane protein</topology>
    </subcellularLocation>
</comment>
<evidence type="ECO:0000259" key="12">
    <source>
        <dbReference type="PROSITE" id="PS50095"/>
    </source>
</evidence>
<dbReference type="OrthoDB" id="5322100at2759"/>
<feature type="transmembrane region" description="Helical" evidence="11">
    <location>
        <begin position="26"/>
        <end position="46"/>
    </location>
</feature>
<proteinExistence type="inferred from homology"/>
<protein>
    <submittedName>
        <fullName evidence="13">Detection of mechanical stimulus</fullName>
    </submittedName>
</protein>
<dbReference type="SUPFAM" id="SSF49723">
    <property type="entry name" value="Lipase/lipooxygenase domain (PLAT/LH2 domain)"/>
    <property type="match status" value="1"/>
</dbReference>
<feature type="transmembrane region" description="Helical" evidence="11">
    <location>
        <begin position="1124"/>
        <end position="1148"/>
    </location>
</feature>
<dbReference type="Pfam" id="PF20519">
    <property type="entry name" value="Polycystin_dom"/>
    <property type="match status" value="1"/>
</dbReference>
<dbReference type="InterPro" id="IPR013122">
    <property type="entry name" value="PKD1_2_channel"/>
</dbReference>
<feature type="transmembrane region" description="Helical" evidence="11">
    <location>
        <begin position="1020"/>
        <end position="1040"/>
    </location>
</feature>
<feature type="disulfide bond" evidence="8">
    <location>
        <begin position="778"/>
        <end position="791"/>
    </location>
</feature>
<dbReference type="AlphaFoldDB" id="A0A9X0CVD8"/>
<comment type="caution">
    <text evidence="9">Lacks conserved residue(s) required for the propagation of feature annotation.</text>
</comment>
<keyword evidence="7" id="KW-0325">Glycoprotein</keyword>
<dbReference type="InterPro" id="IPR003915">
    <property type="entry name" value="PKD_2"/>
</dbReference>
<feature type="transmembrane region" description="Helical" evidence="11">
    <location>
        <begin position="935"/>
        <end position="958"/>
    </location>
</feature>
<feature type="region of interest" description="Disordered" evidence="10">
    <location>
        <begin position="340"/>
        <end position="410"/>
    </location>
</feature>
<dbReference type="InterPro" id="IPR051223">
    <property type="entry name" value="Polycystin"/>
</dbReference>
<comment type="similarity">
    <text evidence="2">Belongs to the polycystin family.</text>
</comment>
<keyword evidence="5 11" id="KW-1133">Transmembrane helix</keyword>
<evidence type="ECO:0000256" key="1">
    <source>
        <dbReference type="ARBA" id="ARBA00004141"/>
    </source>
</evidence>
<dbReference type="GO" id="GO:0016020">
    <property type="term" value="C:membrane"/>
    <property type="evidence" value="ECO:0007669"/>
    <property type="project" value="UniProtKB-SubCell"/>
</dbReference>
<dbReference type="Gene3D" id="2.60.60.20">
    <property type="entry name" value="PLAT/LH2 domain"/>
    <property type="match status" value="1"/>
</dbReference>
<dbReference type="InterPro" id="IPR001024">
    <property type="entry name" value="PLAT/LH2_dom"/>
</dbReference>
<comment type="caution">
    <text evidence="13">The sequence shown here is derived from an EMBL/GenBank/DDBJ whole genome shotgun (WGS) entry which is preliminary data.</text>
</comment>
<evidence type="ECO:0000256" key="2">
    <source>
        <dbReference type="ARBA" id="ARBA00007200"/>
    </source>
</evidence>
<dbReference type="InterPro" id="IPR036392">
    <property type="entry name" value="PLAT/LH2_dom_sf"/>
</dbReference>
<dbReference type="GO" id="GO:0005262">
    <property type="term" value="F:calcium channel activity"/>
    <property type="evidence" value="ECO:0007669"/>
    <property type="project" value="TreeGrafter"/>
</dbReference>
<evidence type="ECO:0000256" key="9">
    <source>
        <dbReference type="PROSITE-ProRule" id="PRU00152"/>
    </source>
</evidence>
<evidence type="ECO:0000256" key="3">
    <source>
        <dbReference type="ARBA" id="ARBA00022692"/>
    </source>
</evidence>
<feature type="compositionally biased region" description="Basic and acidic residues" evidence="10">
    <location>
        <begin position="345"/>
        <end position="372"/>
    </location>
</feature>
<evidence type="ECO:0000256" key="4">
    <source>
        <dbReference type="ARBA" id="ARBA00022729"/>
    </source>
</evidence>
<evidence type="ECO:0000256" key="7">
    <source>
        <dbReference type="ARBA" id="ARBA00023180"/>
    </source>
</evidence>
<evidence type="ECO:0000256" key="6">
    <source>
        <dbReference type="ARBA" id="ARBA00023136"/>
    </source>
</evidence>
<feature type="transmembrane region" description="Helical" evidence="11">
    <location>
        <begin position="236"/>
        <end position="257"/>
    </location>
</feature>
<dbReference type="PANTHER" id="PTHR10877">
    <property type="entry name" value="POLYCYSTIN FAMILY MEMBER"/>
    <property type="match status" value="1"/>
</dbReference>
<feature type="domain" description="PLAT" evidence="12">
    <location>
        <begin position="72"/>
        <end position="189"/>
    </location>
</feature>
<evidence type="ECO:0000313" key="14">
    <source>
        <dbReference type="Proteomes" id="UP001163046"/>
    </source>
</evidence>
<feature type="transmembrane region" description="Helical" evidence="11">
    <location>
        <begin position="970"/>
        <end position="989"/>
    </location>
</feature>
<keyword evidence="6 11" id="KW-0472">Membrane</keyword>
<dbReference type="Pfam" id="PF08016">
    <property type="entry name" value="PKD_channel"/>
    <property type="match status" value="1"/>
</dbReference>
<keyword evidence="4" id="KW-0732">Signal</keyword>
<dbReference type="PANTHER" id="PTHR10877:SF150">
    <property type="entry name" value="REJ DOMAIN-CONTAINING PROTEIN"/>
    <property type="match status" value="1"/>
</dbReference>
<evidence type="ECO:0000313" key="13">
    <source>
        <dbReference type="EMBL" id="KAJ7374774.1"/>
    </source>
</evidence>
<feature type="compositionally biased region" description="Basic and acidic residues" evidence="10">
    <location>
        <begin position="380"/>
        <end position="389"/>
    </location>
</feature>
<dbReference type="InterPro" id="IPR046791">
    <property type="entry name" value="Polycystin_dom"/>
</dbReference>
<sequence length="1260" mass="144790">MNTTANLTSGMLLGALQDGPEIEMTLVFLGVITGIMIMFFFGTFWARRKDHKENEMTGITVIPQRSFHRCPQHYLLMFYTGSGRHSATTSNVFCRISGNHHKTKPIILRDPDRPMFQPSSISSFFVTLNRSLDQIREIHLWHDISGPDPPWFLESVVIYHLNTDVTWYFEANRWLDVSAGSKEVECKLKPLQRKTFLGVKTIFDAKINDNLKNKHLWFSLLYTNNRRTFSKFHKMSCCLAIVGITILTATVLVGTTQVLFPNSSIRLGPWKLKLGDIYRAILCSGIAFVYRILLEILFVHSGQNSTLGPNDKNVQGYIQESSDKIGEILFLDETTAIDEADDASNAEKEIESSSEHSTRGIELEFRNSEELPKGNAGQLHLDERDRDNVGESLSGRNTMEGEHENRSLNKAQNLEDLIDILGNFPEKEETIQILVESSSANPRSRIDEDLVKDNSLEGPEITSSHNVLCLEDNLTLEIETATEELNNPSNLASGTDSGEEDTKEHRPQSVTWTATITNPDKIPKLWKSLPFPKHLIYEDSIKKLHVDTLPKFPQIVLKITQAQCFILPFICTVVAIAIGMLWFTSALTTSWLMTFGMAFTCEIFVVETLYVFVHAIYFSIWRQRPVKEEDLIDELSNKIWANEEQKTTYYVDEVDEEEGEPVPKPRLKRTYRKLRKMPERKGNWKTCLRCFVLTDVSSYPVKVGLEKSFNISKSFSSGVKNTETFWKWLLNDTIPILLYEPGTTLSADNKRHFLADGYTYLLGTAILRQQRIKPGASCQIPDVAKQVFNECIPVFVTEQNEDTYSYGQGWKTETVWQQNHTFQSPWKYLSGVESKTDYTSRGRQKNSFHGGGYIAFLGTDRKIALDLINSLKAHHWVDELTRVVFLEFSIYNANVNILGALIFSIEFSSFGGAFARFDMYSFRLYRYFTPLQFLYFVAEIVFVVFVVQLIYRVGCLIYRDRRDYFTSIWNITDIMLILFSLVAIALYVVRSNYLNSAIKAIRENPNTFYGFLTVATYDDYIAYFSCFIVLIPTLQFLKFLKFNKNFMIFYNTLERIRGDISGFAFVFFVSMMCFTYWAYSMLLTVAETFSTFTGTFNSMIAMLLGKFTFRLLSPGQAVTVGPIFTYTFTCANVFLIVNIILTIIVIGFTEARQDERFQQSEYEIIKFIVNHLKGVCGLLPPYIPPPPQIGPPVKEKHFTYFQWKLSTSYFMRSQFPRLLNFANDTYLEDFADELEMVANLLSMPQSRRLLNEITRRELGF</sequence>
<feature type="transmembrane region" description="Helical" evidence="11">
    <location>
        <begin position="595"/>
        <end position="618"/>
    </location>
</feature>
<keyword evidence="14" id="KW-1185">Reference proteome</keyword>
<dbReference type="GO" id="GO:0005509">
    <property type="term" value="F:calcium ion binding"/>
    <property type="evidence" value="ECO:0007669"/>
    <property type="project" value="InterPro"/>
</dbReference>
<feature type="region of interest" description="Disordered" evidence="10">
    <location>
        <begin position="482"/>
        <end position="508"/>
    </location>
</feature>
<dbReference type="PRINTS" id="PR01433">
    <property type="entry name" value="POLYCYSTIN2"/>
</dbReference>
<keyword evidence="3 11" id="KW-0812">Transmembrane</keyword>
<feature type="transmembrane region" description="Helical" evidence="11">
    <location>
        <begin position="564"/>
        <end position="583"/>
    </location>
</feature>